<dbReference type="GeneID" id="78821998"/>
<feature type="compositionally biased region" description="Acidic residues" evidence="1">
    <location>
        <begin position="1087"/>
        <end position="1096"/>
    </location>
</feature>
<keyword evidence="2" id="KW-0472">Membrane</keyword>
<dbReference type="RefSeq" id="WP_274322756.1">
    <property type="nucleotide sequence ID" value="NZ_CP118158.1"/>
</dbReference>
<dbReference type="InterPro" id="IPR052159">
    <property type="entry name" value="Competence_DNA_uptake"/>
</dbReference>
<evidence type="ECO:0000256" key="2">
    <source>
        <dbReference type="SAM" id="Phobius"/>
    </source>
</evidence>
<feature type="compositionally biased region" description="Basic and acidic residues" evidence="1">
    <location>
        <begin position="469"/>
        <end position="480"/>
    </location>
</feature>
<keyword evidence="2" id="KW-1133">Transmembrane helix</keyword>
<dbReference type="PANTHER" id="PTHR30619:SF1">
    <property type="entry name" value="RECOMBINATION PROTEIN 2"/>
    <property type="match status" value="1"/>
</dbReference>
<feature type="compositionally biased region" description="Polar residues" evidence="1">
    <location>
        <begin position="609"/>
        <end position="629"/>
    </location>
</feature>
<dbReference type="Pfam" id="PF23957">
    <property type="entry name" value="DUF7286"/>
    <property type="match status" value="3"/>
</dbReference>
<dbReference type="InterPro" id="IPR036866">
    <property type="entry name" value="RibonucZ/Hydroxyglut_hydro"/>
</dbReference>
<reference evidence="3 4" key="1">
    <citation type="journal article" date="2019" name="Int. J. Syst. Evol. Microbiol.">
        <title>The Global Catalogue of Microorganisms (GCM) 10K type strain sequencing project: providing services to taxonomists for standard genome sequencing and annotation.</title>
        <authorList>
            <consortium name="The Broad Institute Genomics Platform"/>
            <consortium name="The Broad Institute Genome Sequencing Center for Infectious Disease"/>
            <person name="Wu L."/>
            <person name="Ma J."/>
        </authorList>
    </citation>
    <scope>NUCLEOTIDE SEQUENCE [LARGE SCALE GENOMIC DNA]</scope>
    <source>
        <strain evidence="3 4">XZYJT29</strain>
    </source>
</reference>
<accession>A0ABD5Y2S4</accession>
<gene>
    <name evidence="3" type="ORF">ACFQMA_17800</name>
</gene>
<feature type="region of interest" description="Disordered" evidence="1">
    <location>
        <begin position="414"/>
        <end position="449"/>
    </location>
</feature>
<keyword evidence="4" id="KW-1185">Reference proteome</keyword>
<evidence type="ECO:0000313" key="3">
    <source>
        <dbReference type="EMBL" id="MFC7141678.1"/>
    </source>
</evidence>
<keyword evidence="2" id="KW-0812">Transmembrane</keyword>
<dbReference type="SUPFAM" id="SSF56281">
    <property type="entry name" value="Metallo-hydrolase/oxidoreductase"/>
    <property type="match status" value="1"/>
</dbReference>
<dbReference type="EMBL" id="JBHTAS010000001">
    <property type="protein sequence ID" value="MFC7141678.1"/>
    <property type="molecule type" value="Genomic_DNA"/>
</dbReference>
<dbReference type="PANTHER" id="PTHR30619">
    <property type="entry name" value="DNA INTERNALIZATION/COMPETENCE PROTEIN COMEC/REC2"/>
    <property type="match status" value="1"/>
</dbReference>
<feature type="compositionally biased region" description="Acidic residues" evidence="1">
    <location>
        <begin position="1370"/>
        <end position="1379"/>
    </location>
</feature>
<feature type="region of interest" description="Disordered" evidence="1">
    <location>
        <begin position="1070"/>
        <end position="1101"/>
    </location>
</feature>
<organism evidence="3 4">
    <name type="scientific">Halosimplex aquaticum</name>
    <dbReference type="NCBI Taxonomy" id="3026162"/>
    <lineage>
        <taxon>Archaea</taxon>
        <taxon>Methanobacteriati</taxon>
        <taxon>Methanobacteriota</taxon>
        <taxon>Stenosarchaea group</taxon>
        <taxon>Halobacteria</taxon>
        <taxon>Halobacteriales</taxon>
        <taxon>Haloarculaceae</taxon>
        <taxon>Halosimplex</taxon>
    </lineage>
</organism>
<evidence type="ECO:0000256" key="1">
    <source>
        <dbReference type="SAM" id="MobiDB-lite"/>
    </source>
</evidence>
<dbReference type="Proteomes" id="UP001596432">
    <property type="component" value="Unassembled WGS sequence"/>
</dbReference>
<dbReference type="Gene3D" id="3.60.15.10">
    <property type="entry name" value="Ribonuclease Z/Hydroxyacylglutathione hydrolase-like"/>
    <property type="match status" value="1"/>
</dbReference>
<protein>
    <submittedName>
        <fullName evidence="3">ComEC/Rec2 family competence protein</fullName>
    </submittedName>
</protein>
<feature type="region of interest" description="Disordered" evidence="1">
    <location>
        <begin position="469"/>
        <end position="488"/>
    </location>
</feature>
<feature type="transmembrane region" description="Helical" evidence="2">
    <location>
        <begin position="21"/>
        <end position="39"/>
    </location>
</feature>
<proteinExistence type="predicted"/>
<evidence type="ECO:0000313" key="4">
    <source>
        <dbReference type="Proteomes" id="UP001596432"/>
    </source>
</evidence>
<feature type="region of interest" description="Disordered" evidence="1">
    <location>
        <begin position="1370"/>
        <end position="1402"/>
    </location>
</feature>
<sequence length="1402" mass="151933">MRPRQPNTIALASNRSARVPFAIVGVLLLVTSATVVGVLQSRTEETANVDISVAMDQTVGAAQSEVRAAIQAGARSAAKQPLTTTGSLAETPAGKGIRAAGGDVFRNYVKLRIYLQAQRNLADAGQTVGAGTTTTASLPAVRYSKASVKAAIGRVTLETGVSGSLDPGTVKATIDGLTVTAYRDGERVGTRTESITVSAATTVFALHEKVSNYEDNLRNTDVDSTNPNSLGTQFAMRVYPIAWAKAGYERFPAAGTNPTPSVSGGGTFHSVVENREVELLANDAIYAVQRETFGTQDPGATEAMAPAWACFFAKKVNKIVSSKSPRRARAKDVANKVCAGAQFLFADHTKYMNFIPSGLSSLTGGFKKSRRKKAYPQKRTIKVDIKKFAYPAQKDVRDKKLTWKDIDTVLRKDWGGSKYNGGDRPPNSDKVTGKKSKLPKTDEGIGDPDDIVKKAIDEVYTAKANFETTRLEKSGSKPEVSDPSGYDTKLRDWYDKKSSARVTNFERTYETGTSSNPRQRTYYTATVEVDKQYKEKERWRKCADKADTNGDGTEECVDWKQKTFSKGWKTVTYTMSFEIKGARSMAADVTAKGLTKEFETGGSPDYKGTTPTNFEGLPQQSAEKVSTISPGGKLTKSDVRSAITASSVGSKSALENQLRQKSSARWDVSPADQGKLRNWLAEDIKNHVYPKILKDFDPIEMKLVKMGTSSNPFQKFLTKLDKRKGGYIYEHASGSEYGNAADLARAEARHLYIAQIENWINDINKRRQSSKDKANGHLQSELGIDSIGNGLSNAKEFIGGATPKLTMSDPAKMNTELMGDITYRVKGSPTMLTMKPVNSQTVPAVRPAGEGPSDPENTMHAPFASKVEGGPMPGLPIAPIPGYWFLSVNAWNVRMQGEYARFAVTARTGDPSGTKPVTYVRQEQAVYLEINGVDRRAGTVQPISFDNGVPIVVAMPGGTVMPSGSLGTGERFGSSGKKAAKHQLKECSSTWTYTGPGFTPFKRTPSDSGGKHGDKYKCYNQKKKANTGGLKLTGVSSKSTTASSALKTAADMVDDKFENLAAGPMCPVAEEDMDFPAPSARASSTGSDDDPEQEDGCPDKNMTVRFIDMGKGTSILLEAPNGETMLIDAGDHESGRSYADITDSIEEDVPEGGDGDYDIDHFVLSHDDRDHNKYIENLQGDPDIEVHNWYRPPVPDDSHLSSNADQVADWTIVTRGDDIDFGGGLVSADVRHPMDASSSDRICPTDDDATDCNSVILRVNYSTHSFLFTGDVKTPHIRELIDRSVVQFGGADVVKLPHHGTDSSYNRTMLKSIQYTAVVSNNDDSSPPSSSPGGKVFRVLEQNDVMTYWTATHEDIVFKVEDGRLGVVAESEDGDDLDSEVPPVPDFLISELPSSERAEATG</sequence>
<name>A0ABD5Y2S4_9EURY</name>
<dbReference type="InterPro" id="IPR055710">
    <property type="entry name" value="DUF7286"/>
</dbReference>
<feature type="region of interest" description="Disordered" evidence="1">
    <location>
        <begin position="600"/>
        <end position="633"/>
    </location>
</feature>
<comment type="caution">
    <text evidence="3">The sequence shown here is derived from an EMBL/GenBank/DDBJ whole genome shotgun (WGS) entry which is preliminary data.</text>
</comment>